<dbReference type="EMBL" id="ACDP02000006">
    <property type="protein sequence ID" value="EEO28301.1"/>
    <property type="molecule type" value="Genomic_DNA"/>
</dbReference>
<feature type="domain" description="HTH gntR-type" evidence="5">
    <location>
        <begin position="235"/>
        <end position="303"/>
    </location>
</feature>
<evidence type="ECO:0000256" key="3">
    <source>
        <dbReference type="ARBA" id="ARBA00023163"/>
    </source>
</evidence>
<name>C3X515_9BURK</name>
<dbReference type="InterPro" id="IPR036388">
    <property type="entry name" value="WH-like_DNA-bd_sf"/>
</dbReference>
<dbReference type="Gene3D" id="1.10.10.10">
    <property type="entry name" value="Winged helix-like DNA-binding domain superfamily/Winged helix DNA-binding domain"/>
    <property type="match status" value="2"/>
</dbReference>
<keyword evidence="4" id="KW-0472">Membrane</keyword>
<evidence type="ECO:0000256" key="2">
    <source>
        <dbReference type="ARBA" id="ARBA00023125"/>
    </source>
</evidence>
<dbReference type="CDD" id="cd07377">
    <property type="entry name" value="WHTH_GntR"/>
    <property type="match status" value="1"/>
</dbReference>
<evidence type="ECO:0000259" key="5">
    <source>
        <dbReference type="PROSITE" id="PS50949"/>
    </source>
</evidence>
<dbReference type="GO" id="GO:0003677">
    <property type="term" value="F:DNA binding"/>
    <property type="evidence" value="ECO:0007669"/>
    <property type="project" value="UniProtKB-KW"/>
</dbReference>
<keyword evidence="4" id="KW-1133">Transmembrane helix</keyword>
<feature type="domain" description="HTH gntR-type" evidence="5">
    <location>
        <begin position="4"/>
        <end position="72"/>
    </location>
</feature>
<dbReference type="GO" id="GO:0003700">
    <property type="term" value="F:DNA-binding transcription factor activity"/>
    <property type="evidence" value="ECO:0007669"/>
    <property type="project" value="InterPro"/>
</dbReference>
<dbReference type="GO" id="GO:0045892">
    <property type="term" value="P:negative regulation of DNA-templated transcription"/>
    <property type="evidence" value="ECO:0007669"/>
    <property type="project" value="TreeGrafter"/>
</dbReference>
<dbReference type="InterPro" id="IPR036390">
    <property type="entry name" value="WH_DNA-bd_sf"/>
</dbReference>
<dbReference type="InterPro" id="IPR000524">
    <property type="entry name" value="Tscrpt_reg_HTH_GntR"/>
</dbReference>
<dbReference type="PANTHER" id="PTHR44846:SF1">
    <property type="entry name" value="MANNOSYL-D-GLYCERATE TRANSPORT_METABOLISM SYSTEM REPRESSOR MNGR-RELATED"/>
    <property type="match status" value="1"/>
</dbReference>
<dbReference type="HOGENOM" id="CLU_043516_1_0_4"/>
<keyword evidence="3" id="KW-0804">Transcription</keyword>
<sequence>MGEKDRHVLIYGYLLARIHFGFYPAGENLPSIYRLSDMFGVSTMTAREAIRLLEEKGYVHRTQGKRSVVIDGHFPHEFPASLKVPEETLQDLYQSLYLLLPSIFYHSYRHCGEKEKKELIRILERSSQAWDEPTVQFLFHVVRQLKNPLLNSLYVDTLLFSYPAHLARLSAAREDWKASYEKLQLKLRQMLDVWEQGDVDWLWKMIRQTYLEFDSFYAVKPLAGPLSVSYRWGRPIVVNSIARELIFRIYCGLYPVDSFLPSPKALAADLSVPLITIRRAIGLLNKLGIAESVNGKGTRVLSLAAGKQRIQWKDSSVRKNVMTYLYALHVLALTCGSVAAAIYPLIENEAKDKTGKKVRDAKEMGHSDIVVAICLDMIIEFGRLEAFKNIYSQLLSLLVWGYPLTYLLPRPRLEHHTDEIIAGFEADDGLLFAKGLEKIVGALFLSAKTKILSAGILEAESVDIPFLPKNAEGEGRQLRHNGLCRKKSRA</sequence>
<keyword evidence="2" id="KW-0238">DNA-binding</keyword>
<gene>
    <name evidence="6" type="ORF">OFAG_01454</name>
</gene>
<dbReference type="Pfam" id="PF00392">
    <property type="entry name" value="GntR"/>
    <property type="match status" value="2"/>
</dbReference>
<dbReference type="PANTHER" id="PTHR44846">
    <property type="entry name" value="MANNOSYL-D-GLYCERATE TRANSPORT/METABOLISM SYSTEM REPRESSOR MNGR-RELATED"/>
    <property type="match status" value="1"/>
</dbReference>
<protein>
    <recommendedName>
        <fullName evidence="5">HTH gntR-type domain-containing protein</fullName>
    </recommendedName>
</protein>
<proteinExistence type="predicted"/>
<dbReference type="SMART" id="SM00345">
    <property type="entry name" value="HTH_GNTR"/>
    <property type="match status" value="2"/>
</dbReference>
<evidence type="ECO:0000256" key="4">
    <source>
        <dbReference type="SAM" id="Phobius"/>
    </source>
</evidence>
<accession>C3X515</accession>
<dbReference type="Proteomes" id="UP000003973">
    <property type="component" value="Unassembled WGS sequence"/>
</dbReference>
<evidence type="ECO:0000313" key="6">
    <source>
        <dbReference type="EMBL" id="EEO28301.1"/>
    </source>
</evidence>
<dbReference type="SUPFAM" id="SSF46785">
    <property type="entry name" value="Winged helix' DNA-binding domain"/>
    <property type="match status" value="2"/>
</dbReference>
<dbReference type="RefSeq" id="WP_005877890.1">
    <property type="nucleotide sequence ID" value="NZ_KI392031.1"/>
</dbReference>
<organism evidence="6 7">
    <name type="scientific">Oxalobacter paraformigenes</name>
    <dbReference type="NCBI Taxonomy" id="556268"/>
    <lineage>
        <taxon>Bacteria</taxon>
        <taxon>Pseudomonadati</taxon>
        <taxon>Pseudomonadota</taxon>
        <taxon>Betaproteobacteria</taxon>
        <taxon>Burkholderiales</taxon>
        <taxon>Oxalobacteraceae</taxon>
        <taxon>Oxalobacter</taxon>
    </lineage>
</organism>
<dbReference type="PROSITE" id="PS50949">
    <property type="entry name" value="HTH_GNTR"/>
    <property type="match status" value="2"/>
</dbReference>
<keyword evidence="4" id="KW-0812">Transmembrane</keyword>
<feature type="transmembrane region" description="Helical" evidence="4">
    <location>
        <begin position="324"/>
        <end position="346"/>
    </location>
</feature>
<dbReference type="eggNOG" id="COG2188">
    <property type="taxonomic scope" value="Bacteria"/>
</dbReference>
<dbReference type="eggNOG" id="COG2186">
    <property type="taxonomic scope" value="Bacteria"/>
</dbReference>
<evidence type="ECO:0000256" key="1">
    <source>
        <dbReference type="ARBA" id="ARBA00023015"/>
    </source>
</evidence>
<comment type="caution">
    <text evidence="6">The sequence shown here is derived from an EMBL/GenBank/DDBJ whole genome shotgun (WGS) entry which is preliminary data.</text>
</comment>
<evidence type="ECO:0000313" key="7">
    <source>
        <dbReference type="Proteomes" id="UP000003973"/>
    </source>
</evidence>
<keyword evidence="1" id="KW-0805">Transcription regulation</keyword>
<dbReference type="AlphaFoldDB" id="C3X515"/>
<dbReference type="InterPro" id="IPR050679">
    <property type="entry name" value="Bact_HTH_transcr_reg"/>
</dbReference>
<keyword evidence="7" id="KW-1185">Reference proteome</keyword>
<reference evidence="6" key="1">
    <citation type="submission" date="2011-10" db="EMBL/GenBank/DDBJ databases">
        <title>The Genome Sequence of Oxalobacter formigenes HOxBLS.</title>
        <authorList>
            <consortium name="The Broad Institute Genome Sequencing Platform"/>
            <person name="Earl A."/>
            <person name="Ward D."/>
            <person name="Feldgarden M."/>
            <person name="Gevers D."/>
            <person name="Allison M.J."/>
            <person name="Humphrey S."/>
            <person name="Young S.K."/>
            <person name="Zeng Q."/>
            <person name="Gargeya S."/>
            <person name="Fitzgerald M."/>
            <person name="Haas B."/>
            <person name="Abouelleil A."/>
            <person name="Alvarado L."/>
            <person name="Arachchi H.M."/>
            <person name="Berlin A."/>
            <person name="Brown A."/>
            <person name="Chapman S.B."/>
            <person name="Chen Z."/>
            <person name="Dunbar C."/>
            <person name="Freedman E."/>
            <person name="Gearin G."/>
            <person name="Goldberg J."/>
            <person name="Griggs A."/>
            <person name="Gujja S."/>
            <person name="Heiman D."/>
            <person name="Howarth C."/>
            <person name="Larson L."/>
            <person name="Lui A."/>
            <person name="MacDonald P.J.P."/>
            <person name="Montmayeur A."/>
            <person name="Murphy C."/>
            <person name="Neiman D."/>
            <person name="Pearson M."/>
            <person name="Priest M."/>
            <person name="Roberts A."/>
            <person name="Saif S."/>
            <person name="Shea T."/>
            <person name="Shenoy N."/>
            <person name="Sisk P."/>
            <person name="Stolte C."/>
            <person name="Sykes S."/>
            <person name="Wortman J."/>
            <person name="Nusbaum C."/>
            <person name="Birren B."/>
        </authorList>
    </citation>
    <scope>NUCLEOTIDE SEQUENCE [LARGE SCALE GENOMIC DNA]</scope>
    <source>
        <strain evidence="6">HOxBLS</strain>
    </source>
</reference>